<dbReference type="RefSeq" id="WP_199262958.1">
    <property type="nucleotide sequence ID" value="NZ_CP054140.1"/>
</dbReference>
<dbReference type="EMBL" id="CP054140">
    <property type="protein sequence ID" value="QQG66675.1"/>
    <property type="molecule type" value="Genomic_DNA"/>
</dbReference>
<dbReference type="Proteomes" id="UP000596092">
    <property type="component" value="Chromosome"/>
</dbReference>
<proteinExistence type="predicted"/>
<protein>
    <submittedName>
        <fullName evidence="2">Uncharacterized protein</fullName>
    </submittedName>
</protein>
<keyword evidence="1" id="KW-0812">Transmembrane</keyword>
<feature type="transmembrane region" description="Helical" evidence="1">
    <location>
        <begin position="45"/>
        <end position="63"/>
    </location>
</feature>
<dbReference type="AlphaFoldDB" id="A0A7T5VEY3"/>
<accession>A0A7T5VEY3</accession>
<organism evidence="2 3">
    <name type="scientific">Desulfobulbus oligotrophicus</name>
    <dbReference type="NCBI Taxonomy" id="1909699"/>
    <lineage>
        <taxon>Bacteria</taxon>
        <taxon>Pseudomonadati</taxon>
        <taxon>Thermodesulfobacteriota</taxon>
        <taxon>Desulfobulbia</taxon>
        <taxon>Desulfobulbales</taxon>
        <taxon>Desulfobulbaceae</taxon>
        <taxon>Desulfobulbus</taxon>
    </lineage>
</organism>
<name>A0A7T5VEY3_9BACT</name>
<keyword evidence="3" id="KW-1185">Reference proteome</keyword>
<keyword evidence="1" id="KW-0472">Membrane</keyword>
<dbReference type="KEGG" id="dog:HP555_12770"/>
<evidence type="ECO:0000313" key="3">
    <source>
        <dbReference type="Proteomes" id="UP000596092"/>
    </source>
</evidence>
<sequence length="76" mass="8642">MTKKTRPSPPGIGPYVFPVLLTVFGLWCLYDGWLNDSPEMLQHSLFNRIASGVLLTWAVWDLIRIRKHTASKQTDG</sequence>
<evidence type="ECO:0000313" key="2">
    <source>
        <dbReference type="EMBL" id="QQG66675.1"/>
    </source>
</evidence>
<keyword evidence="1" id="KW-1133">Transmembrane helix</keyword>
<evidence type="ECO:0000256" key="1">
    <source>
        <dbReference type="SAM" id="Phobius"/>
    </source>
</evidence>
<feature type="transmembrane region" description="Helical" evidence="1">
    <location>
        <begin position="12"/>
        <end position="33"/>
    </location>
</feature>
<reference evidence="2 3" key="1">
    <citation type="submission" date="2020-05" db="EMBL/GenBank/DDBJ databases">
        <title>Complete genome of Desulfobulbus oligotrophicus.</title>
        <authorList>
            <person name="Podar M."/>
        </authorList>
    </citation>
    <scope>NUCLEOTIDE SEQUENCE [LARGE SCALE GENOMIC DNA]</scope>
    <source>
        <strain evidence="2 3">Prop6</strain>
    </source>
</reference>
<gene>
    <name evidence="2" type="ORF">HP555_12770</name>
</gene>